<dbReference type="RefSeq" id="XP_018254233.1">
    <property type="nucleotide sequence ID" value="XM_018401938.1"/>
</dbReference>
<reference evidence="1" key="2">
    <citation type="journal article" date="2010" name="Nature">
        <title>Comparative genomics reveals mobile pathogenicity chromosomes in Fusarium.</title>
        <authorList>
            <person name="Ma L.J."/>
            <person name="van der Does H.C."/>
            <person name="Borkovich K.A."/>
            <person name="Coleman J.J."/>
            <person name="Daboussi M.J."/>
            <person name="Di Pietro A."/>
            <person name="Dufresne M."/>
            <person name="Freitag M."/>
            <person name="Grabherr M."/>
            <person name="Henrissat B."/>
            <person name="Houterman P.M."/>
            <person name="Kang S."/>
            <person name="Shim W.B."/>
            <person name="Woloshuk C."/>
            <person name="Xie X."/>
            <person name="Xu J.R."/>
            <person name="Antoniw J."/>
            <person name="Baker S.E."/>
            <person name="Bluhm B.H."/>
            <person name="Breakspear A."/>
            <person name="Brown D.W."/>
            <person name="Butchko R.A."/>
            <person name="Chapman S."/>
            <person name="Coulson R."/>
            <person name="Coutinho P.M."/>
            <person name="Danchin E.G."/>
            <person name="Diener A."/>
            <person name="Gale L.R."/>
            <person name="Gardiner D.M."/>
            <person name="Goff S."/>
            <person name="Hammond-Kosack K.E."/>
            <person name="Hilburn K."/>
            <person name="Hua-Van A."/>
            <person name="Jonkers W."/>
            <person name="Kazan K."/>
            <person name="Kodira C.D."/>
            <person name="Koehrsen M."/>
            <person name="Kumar L."/>
            <person name="Lee Y.H."/>
            <person name="Li L."/>
            <person name="Manners J.M."/>
            <person name="Miranda-Saavedra D."/>
            <person name="Mukherjee M."/>
            <person name="Park G."/>
            <person name="Park J."/>
            <person name="Park S.Y."/>
            <person name="Proctor R.H."/>
            <person name="Regev A."/>
            <person name="Ruiz-Roldan M.C."/>
            <person name="Sain D."/>
            <person name="Sakthikumar S."/>
            <person name="Sykes S."/>
            <person name="Schwartz D.C."/>
            <person name="Turgeon B.G."/>
            <person name="Wapinski I."/>
            <person name="Yoder O."/>
            <person name="Young S."/>
            <person name="Zeng Q."/>
            <person name="Zhou S."/>
            <person name="Galagan J."/>
            <person name="Cuomo C.A."/>
            <person name="Kistler H.C."/>
            <person name="Rep M."/>
        </authorList>
    </citation>
    <scope>NUCLEOTIDE SEQUENCE [LARGE SCALE GENOMIC DNA]</scope>
    <source>
        <strain evidence="1">4287</strain>
    </source>
</reference>
<reference evidence="1" key="1">
    <citation type="submission" date="2007-04" db="EMBL/GenBank/DDBJ databases">
        <authorList>
            <consortium name="The Broad Institute Genome Sequencing Platform"/>
            <person name="Birren B."/>
            <person name="Lander E."/>
            <person name="Galagan J."/>
            <person name="Nusbaum C."/>
            <person name="Devon K."/>
            <person name="Ma L.-J."/>
            <person name="Jaffe D."/>
            <person name="Butler J."/>
            <person name="Alvarez P."/>
            <person name="Gnerre S."/>
            <person name="Grabherr M."/>
            <person name="Kleber M."/>
            <person name="Mauceli E."/>
            <person name="Brockman W."/>
            <person name="MacCallum I.A."/>
            <person name="Young S."/>
            <person name="LaButti K."/>
            <person name="DeCaprio D."/>
            <person name="Crawford M."/>
            <person name="Koehrsen M."/>
            <person name="Engels R."/>
            <person name="Montgomery P."/>
            <person name="Pearson M."/>
            <person name="Howarth C."/>
            <person name="Larson L."/>
            <person name="White J."/>
            <person name="O'Leary S."/>
            <person name="Kodira C."/>
            <person name="Zeng Q."/>
            <person name="Yandava C."/>
            <person name="Alvarado L."/>
            <person name="Kistler C."/>
            <person name="Shim W.-B."/>
            <person name="Kang S."/>
            <person name="Woloshuk C."/>
        </authorList>
    </citation>
    <scope>NUCLEOTIDE SEQUENCE</scope>
    <source>
        <strain evidence="1">4287</strain>
    </source>
</reference>
<gene>
    <name evidence="1" type="ORF">FOXG_21594</name>
</gene>
<dbReference type="AlphaFoldDB" id="A0A0J9VZI0"/>
<protein>
    <submittedName>
        <fullName evidence="1">Uncharacterized protein</fullName>
    </submittedName>
</protein>
<evidence type="ECO:0000313" key="1">
    <source>
        <dbReference type="EMBL" id="KNB16188.1"/>
    </source>
</evidence>
<proteinExistence type="predicted"/>
<name>A0A0J9VZI0_FUSO4</name>
<evidence type="ECO:0000313" key="2">
    <source>
        <dbReference type="Proteomes" id="UP000009097"/>
    </source>
</evidence>
<accession>A0A0J9VZI0</accession>
<dbReference type="EMBL" id="DS231718">
    <property type="protein sequence ID" value="KNB16188.1"/>
    <property type="molecule type" value="Genomic_DNA"/>
</dbReference>
<dbReference type="VEuPathDB" id="FungiDB:FOXG_21594"/>
<dbReference type="GeneID" id="28962300"/>
<dbReference type="KEGG" id="fox:FOXG_21594"/>
<organism evidence="1 2">
    <name type="scientific">Fusarium oxysporum f. sp. lycopersici (strain 4287 / CBS 123668 / FGSC 9935 / NRRL 34936)</name>
    <name type="common">Fusarium vascular wilt of tomato</name>
    <dbReference type="NCBI Taxonomy" id="426428"/>
    <lineage>
        <taxon>Eukaryota</taxon>
        <taxon>Fungi</taxon>
        <taxon>Dikarya</taxon>
        <taxon>Ascomycota</taxon>
        <taxon>Pezizomycotina</taxon>
        <taxon>Sordariomycetes</taxon>
        <taxon>Hypocreomycetidae</taxon>
        <taxon>Hypocreales</taxon>
        <taxon>Nectriaceae</taxon>
        <taxon>Fusarium</taxon>
        <taxon>Fusarium oxysporum species complex</taxon>
    </lineage>
</organism>
<sequence length="157" mass="17584">MSWPHGQVRLCNDWRLPKCDKGSCLPASVEYRPLLTLEENDGPSHSKPLKSGIIAAVLIIICASNDGDVLKGRNKLNALWHKELYKTARSWWRWYVIRKSCDMAHPFVLFPNIFRPTLPPCAGGLDSPRGWALAEGRDLAAVASACPTKLKTYGAWR</sequence>
<dbReference type="Proteomes" id="UP000009097">
    <property type="component" value="Unassembled WGS sequence"/>
</dbReference>